<comment type="caution">
    <text evidence="1">The sequence shown here is derived from an EMBL/GenBank/DDBJ whole genome shotgun (WGS) entry which is preliminary data.</text>
</comment>
<evidence type="ECO:0000313" key="1">
    <source>
        <dbReference type="EMBL" id="GAA4003001.1"/>
    </source>
</evidence>
<gene>
    <name evidence="1" type="ORF">GCM10022247_24870</name>
</gene>
<dbReference type="Proteomes" id="UP001501747">
    <property type="component" value="Unassembled WGS sequence"/>
</dbReference>
<protein>
    <submittedName>
        <fullName evidence="1">Uncharacterized protein</fullName>
    </submittedName>
</protein>
<name>A0ABP7RVV6_9PSEU</name>
<reference evidence="2" key="1">
    <citation type="journal article" date="2019" name="Int. J. Syst. Evol. Microbiol.">
        <title>The Global Catalogue of Microorganisms (GCM) 10K type strain sequencing project: providing services to taxonomists for standard genome sequencing and annotation.</title>
        <authorList>
            <consortium name="The Broad Institute Genomics Platform"/>
            <consortium name="The Broad Institute Genome Sequencing Center for Infectious Disease"/>
            <person name="Wu L."/>
            <person name="Ma J."/>
        </authorList>
    </citation>
    <scope>NUCLEOTIDE SEQUENCE [LARGE SCALE GENOMIC DNA]</scope>
    <source>
        <strain evidence="2">JCM 17342</strain>
    </source>
</reference>
<keyword evidence="2" id="KW-1185">Reference proteome</keyword>
<evidence type="ECO:0000313" key="2">
    <source>
        <dbReference type="Proteomes" id="UP001501747"/>
    </source>
</evidence>
<dbReference type="EMBL" id="BAABAL010000006">
    <property type="protein sequence ID" value="GAA4003001.1"/>
    <property type="molecule type" value="Genomic_DNA"/>
</dbReference>
<proteinExistence type="predicted"/>
<accession>A0ABP7RVV6</accession>
<organism evidence="1 2">
    <name type="scientific">Allokutzneria multivorans</name>
    <dbReference type="NCBI Taxonomy" id="1142134"/>
    <lineage>
        <taxon>Bacteria</taxon>
        <taxon>Bacillati</taxon>
        <taxon>Actinomycetota</taxon>
        <taxon>Actinomycetes</taxon>
        <taxon>Pseudonocardiales</taxon>
        <taxon>Pseudonocardiaceae</taxon>
        <taxon>Allokutzneria</taxon>
    </lineage>
</organism>
<sequence>MFTAKDVVAAAREAGSRVRRLEARRSYSRRVTKRLEPLGKVWIAGHTTPLPLLPPERGIKILSLESEGTMYAVNRSDRLDEALELASQLNSGTEASAVSGAWAAIESLLFHPGDKADVEEGRAVSADRLAGIIACSWPQAELTTLGYKHKPLQPDQISKRLKSCRTSVERCEVVAEALVAGTPLALPSYNDIAAAERMRAVLRAPHGQLMDVRHVFQGVFRRLYRQRNIVMHGGSTAAIALDPALRTAAPLLGAGLDRVVHGRLSRGIDPLELAARAENSLALVGDPLGPAVTRLLE</sequence>